<dbReference type="Gene3D" id="4.10.240.10">
    <property type="entry name" value="Zn(2)-C6 fungal-type DNA-binding domain"/>
    <property type="match status" value="1"/>
</dbReference>
<proteinExistence type="predicted"/>
<gene>
    <name evidence="3" type="primary">NCAS0F01070</name>
    <name evidence="3" type="ordered locus">NCAS_0F01070</name>
</gene>
<dbReference type="HOGENOM" id="CLU_005663_0_0_1"/>
<dbReference type="KEGG" id="ncs:NCAS_0F01070"/>
<protein>
    <recommendedName>
        <fullName evidence="2">Zn(2)-C6 fungal-type domain-containing protein</fullName>
    </recommendedName>
</protein>
<dbReference type="PROSITE" id="PS50048">
    <property type="entry name" value="ZN2_CY6_FUNGAL_2"/>
    <property type="match status" value="1"/>
</dbReference>
<dbReference type="RefSeq" id="XP_003676946.1">
    <property type="nucleotide sequence ID" value="XM_003676898.1"/>
</dbReference>
<evidence type="ECO:0000259" key="2">
    <source>
        <dbReference type="PROSITE" id="PS50048"/>
    </source>
</evidence>
<dbReference type="GO" id="GO:0008270">
    <property type="term" value="F:zinc ion binding"/>
    <property type="evidence" value="ECO:0007669"/>
    <property type="project" value="InterPro"/>
</dbReference>
<organism evidence="3 4">
    <name type="scientific">Naumovozyma castellii</name>
    <name type="common">Yeast</name>
    <name type="synonym">Saccharomyces castellii</name>
    <dbReference type="NCBI Taxonomy" id="27288"/>
    <lineage>
        <taxon>Eukaryota</taxon>
        <taxon>Fungi</taxon>
        <taxon>Dikarya</taxon>
        <taxon>Ascomycota</taxon>
        <taxon>Saccharomycotina</taxon>
        <taxon>Saccharomycetes</taxon>
        <taxon>Saccharomycetales</taxon>
        <taxon>Saccharomycetaceae</taxon>
        <taxon>Naumovozyma</taxon>
    </lineage>
</organism>
<sequence length="904" mass="103182">MLSASNERAIDEAGTTASKRSSRDIKWQRSFRACISCRMRKVKCDLGPLENPHKPPCVRCRREGKTCIFSSGGNGMSSANLSTMNGKNNQATFTGIKRALSVDANSTLNSQYHTTKIKKTENTYKRLPREKWKLELASMQNSLEFLAKAADSVAHQSNPESFKETAKLAKNGASNDTSENDTPVQQQDSPNENYLTPLTTPHNSRRSALPQLEKSISIRPKSSQTLSDMEFIGPSKLLSEEEARELIDLFFLTMNPFFPHIPLQLQDADELVRYPILLCAILTISSRYHPFDEFDGYNGTPGRQKRNIHVHEKLWIYCQRLISQTVWAEASTRSIGTIFAFIIFTEWNPRAIHWKWSDYANNPEQYDMTKRESFSQEPNKDEDGLTGIAAIRRSDRMAWMLTGTAVRLAQDIGAIETSAKVFVATHISESYTAINMNQGLILSQSFNERNLDGIDNLNGVDNERLYLEQILQNDESKARWNGILKLLDNEVGISEEYLQDVEREFLNDEYTLYYADHDEDTQQHTQQIIPLKFTSTQKAKLELLRILILGYETIYYEKGDQRLVSTDQRHNLAVLNILAPLIESWYNNYRSLLEIREGEVLSLNQRRNKRKAFEMSRQINTETMISDYYYCQLYIYSLALQVDVEENKLKLNEIRRCASFVEKAYIAAKEILESAGRVHKLNMLKYMPVRWVLRIVRSVAFIVKCYLTLTCSDLSTNPEANTILRLSAISVDETIQTIQTAAITLKEAAPDELHLCTRYSAILMYLCREMKLRDKTNNNNNTGENEEQKILIENSNPDGVEGVASNFGNVPSTLPPSYAQKSTTKEQLSDDGAHSMSFMDEGPSLSNNVTDWFNVGGDIGLDFVEPWTEMIEQRYLQSGDVNTSFEELYRQLCEPFNEHSTDGS</sequence>
<evidence type="ECO:0000313" key="4">
    <source>
        <dbReference type="Proteomes" id="UP000001640"/>
    </source>
</evidence>
<dbReference type="GO" id="GO:0005634">
    <property type="term" value="C:nucleus"/>
    <property type="evidence" value="ECO:0007669"/>
    <property type="project" value="EnsemblFungi"/>
</dbReference>
<dbReference type="InterPro" id="IPR052780">
    <property type="entry name" value="AAA_Catabolism_Regulators"/>
</dbReference>
<name>G0VGH0_NAUCA</name>
<dbReference type="GO" id="GO:0000981">
    <property type="term" value="F:DNA-binding transcription factor activity, RNA polymerase II-specific"/>
    <property type="evidence" value="ECO:0007669"/>
    <property type="project" value="EnsemblFungi"/>
</dbReference>
<dbReference type="PROSITE" id="PS00463">
    <property type="entry name" value="ZN2_CY6_FUNGAL_1"/>
    <property type="match status" value="1"/>
</dbReference>
<dbReference type="CDD" id="cd00067">
    <property type="entry name" value="GAL4"/>
    <property type="match status" value="1"/>
</dbReference>
<reference key="2">
    <citation type="submission" date="2011-08" db="EMBL/GenBank/DDBJ databases">
        <title>Genome sequence of Naumovozyma castellii.</title>
        <authorList>
            <person name="Gordon J.L."/>
            <person name="Armisen D."/>
            <person name="Proux-Wera E."/>
            <person name="OhEigeartaigh S.S."/>
            <person name="Byrne K.P."/>
            <person name="Wolfe K.H."/>
        </authorList>
    </citation>
    <scope>NUCLEOTIDE SEQUENCE</scope>
    <source>
        <strain>Type strain:CBS 4309</strain>
    </source>
</reference>
<dbReference type="FunCoup" id="G0VGH0">
    <property type="interactions" value="400"/>
</dbReference>
<dbReference type="Pfam" id="PF00172">
    <property type="entry name" value="Zn_clus"/>
    <property type="match status" value="1"/>
</dbReference>
<dbReference type="SUPFAM" id="SSF57701">
    <property type="entry name" value="Zn2/Cys6 DNA-binding domain"/>
    <property type="match status" value="1"/>
</dbReference>
<keyword evidence="4" id="KW-1185">Reference proteome</keyword>
<dbReference type="PANTHER" id="PTHR31644">
    <property type="entry name" value="TRANSCRIPTIONAL ACTIVATOR ARO80-RELATED"/>
    <property type="match status" value="1"/>
</dbReference>
<accession>G0VGH0</accession>
<dbReference type="CDD" id="cd12148">
    <property type="entry name" value="fungal_TF_MHR"/>
    <property type="match status" value="1"/>
</dbReference>
<dbReference type="InParanoid" id="G0VGH0"/>
<feature type="compositionally biased region" description="Basic and acidic residues" evidence="1">
    <location>
        <begin position="823"/>
        <end position="833"/>
    </location>
</feature>
<feature type="region of interest" description="Disordered" evidence="1">
    <location>
        <begin position="156"/>
        <end position="209"/>
    </location>
</feature>
<dbReference type="eggNOG" id="ENOG502QQTI">
    <property type="taxonomic scope" value="Eukaryota"/>
</dbReference>
<evidence type="ECO:0000256" key="1">
    <source>
        <dbReference type="SAM" id="MobiDB-lite"/>
    </source>
</evidence>
<dbReference type="GeneID" id="96904239"/>
<feature type="domain" description="Zn(2)-C6 fungal-type" evidence="2">
    <location>
        <begin position="33"/>
        <end position="69"/>
    </location>
</feature>
<dbReference type="AlphaFoldDB" id="G0VGH0"/>
<dbReference type="OrthoDB" id="2262349at2759"/>
<dbReference type="SMART" id="SM00066">
    <property type="entry name" value="GAL4"/>
    <property type="match status" value="1"/>
</dbReference>
<reference evidence="3 4" key="1">
    <citation type="journal article" date="2011" name="Proc. Natl. Acad. Sci. U.S.A.">
        <title>Evolutionary erosion of yeast sex chromosomes by mating-type switching accidents.</title>
        <authorList>
            <person name="Gordon J.L."/>
            <person name="Armisen D."/>
            <person name="Proux-Wera E."/>
            <person name="Oheigeartaigh S.S."/>
            <person name="Byrne K.P."/>
            <person name="Wolfe K.H."/>
        </authorList>
    </citation>
    <scope>NUCLEOTIDE SEQUENCE [LARGE SCALE GENOMIC DNA]</scope>
    <source>
        <strain evidence="4">ATCC 76901 / BCRC 22586 / CBS 4309 / NBRC 1992 / NRRL Y-12630</strain>
    </source>
</reference>
<dbReference type="EMBL" id="HE576757">
    <property type="protein sequence ID" value="CCC70591.1"/>
    <property type="molecule type" value="Genomic_DNA"/>
</dbReference>
<dbReference type="GO" id="GO:0045944">
    <property type="term" value="P:positive regulation of transcription by RNA polymerase II"/>
    <property type="evidence" value="ECO:0007669"/>
    <property type="project" value="EnsemblFungi"/>
</dbReference>
<evidence type="ECO:0000313" key="3">
    <source>
        <dbReference type="EMBL" id="CCC70591.1"/>
    </source>
</evidence>
<feature type="region of interest" description="Disordered" evidence="1">
    <location>
        <begin position="1"/>
        <end position="22"/>
    </location>
</feature>
<dbReference type="OMA" id="IWAEAST"/>
<feature type="region of interest" description="Disordered" evidence="1">
    <location>
        <begin position="801"/>
        <end position="841"/>
    </location>
</feature>
<dbReference type="PANTHER" id="PTHR31644:SF2">
    <property type="entry name" value="TRANSCRIPTIONAL ACTIVATOR ARO80-RELATED"/>
    <property type="match status" value="1"/>
</dbReference>
<feature type="compositionally biased region" description="Polar residues" evidence="1">
    <location>
        <begin position="172"/>
        <end position="202"/>
    </location>
</feature>
<dbReference type="STRING" id="1064592.G0VGH0"/>
<dbReference type="Proteomes" id="UP000001640">
    <property type="component" value="Chromosome 6"/>
</dbReference>
<dbReference type="InterPro" id="IPR001138">
    <property type="entry name" value="Zn2Cys6_DnaBD"/>
</dbReference>
<dbReference type="InterPro" id="IPR036864">
    <property type="entry name" value="Zn2-C6_fun-type_DNA-bd_sf"/>
</dbReference>
<dbReference type="GO" id="GO:0009074">
    <property type="term" value="P:aromatic amino acid family catabolic process"/>
    <property type="evidence" value="ECO:0007669"/>
    <property type="project" value="EnsemblFungi"/>
</dbReference>